<dbReference type="AlphaFoldDB" id="A0A133NVH6"/>
<organism evidence="1 2">
    <name type="scientific">Fusobacterium nucleatum</name>
    <dbReference type="NCBI Taxonomy" id="851"/>
    <lineage>
        <taxon>Bacteria</taxon>
        <taxon>Fusobacteriati</taxon>
        <taxon>Fusobacteriota</taxon>
        <taxon>Fusobacteriia</taxon>
        <taxon>Fusobacteriales</taxon>
        <taxon>Fusobacteriaceae</taxon>
        <taxon>Fusobacterium</taxon>
    </lineage>
</organism>
<gene>
    <name evidence="1" type="ORF">HMPREF3221_01268</name>
</gene>
<reference evidence="2" key="1">
    <citation type="submission" date="2016-01" db="EMBL/GenBank/DDBJ databases">
        <authorList>
            <person name="Mitreva M."/>
            <person name="Pepin K.H."/>
            <person name="Mihindukulasuriya K.A."/>
            <person name="Fulton R."/>
            <person name="Fronick C."/>
            <person name="O'Laughlin M."/>
            <person name="Miner T."/>
            <person name="Herter B."/>
            <person name="Rosa B.A."/>
            <person name="Cordes M."/>
            <person name="Tomlinson C."/>
            <person name="Wollam A."/>
            <person name="Palsikar V.B."/>
            <person name="Mardis E.R."/>
            <person name="Wilson R.K."/>
        </authorList>
    </citation>
    <scope>NUCLEOTIDE SEQUENCE [LARGE SCALE GENOMIC DNA]</scope>
    <source>
        <strain evidence="2">MJR7757B</strain>
    </source>
</reference>
<dbReference type="STRING" id="1408287.GCA_000493815_01408"/>
<keyword evidence="2" id="KW-1185">Reference proteome</keyword>
<sequence>MNYMNELEHILSKRYDQEILLKLFQKYFVNWIADGYIGKELNIFEISTIGEKTDKEVLLKLFIEFYGNEKNFKKIFETLPEEVKKIFKVVVWGEKFPIKKEDLKKYLDTYTDNFEKEVFIPKDEYLFFDLEEFDKDMNTAFSIKYDIARYIRNFIDNKPKDYYLHSDESSSDLAFKLYRDNNENEFINNMNFYLDFYNSGENPISSSGKILKDFKRNMQKHCGITEYYNDVKGLEFLKTETLCLIFTLLEKKYRTNTYFNNKNIKNVIDDFMTTETFDKEDAYNYTNLFLNFLKGTRNIWESPERISEVVKSLVKLLKEMPKDDVVSIDNIVKAFIYRDKDVELIAFKDVKDYIYINEANGERAKILEYKQYEDYIIEPFVKSYIFLLGIFGVFEIFYEKPFFKKGLYLKNNYLSKYDGLKYIKLTNLGRYIFGYTDKYELPKIYEKAEVQIDDKRQFVTVVGEAPAKMMFFEKIGTKVKENMFKLTYDSFIKGIKNYDELIERIERFKENIDNKELSQNWEEFFENLEKKFNSVKIEDDYVILKLENNKELIQTVIKDSRFKKLSLKAEEYHLLVKKENLKEVIKIFSEYGYYIVE</sequence>
<accession>A0A133NVH6</accession>
<evidence type="ECO:0000313" key="1">
    <source>
        <dbReference type="EMBL" id="KXA20278.1"/>
    </source>
</evidence>
<name>A0A133NVH6_FUSNU</name>
<dbReference type="eggNOG" id="ENOG502Z8IP">
    <property type="taxonomic scope" value="Bacteria"/>
</dbReference>
<proteinExistence type="predicted"/>
<dbReference type="EMBL" id="LRPY01000125">
    <property type="protein sequence ID" value="KXA20278.1"/>
    <property type="molecule type" value="Genomic_DNA"/>
</dbReference>
<comment type="caution">
    <text evidence="1">The sequence shown here is derived from an EMBL/GenBank/DDBJ whole genome shotgun (WGS) entry which is preliminary data.</text>
</comment>
<protein>
    <submittedName>
        <fullName evidence="1">Uncharacterized protein</fullName>
    </submittedName>
</protein>
<evidence type="ECO:0000313" key="2">
    <source>
        <dbReference type="Proteomes" id="UP000070401"/>
    </source>
</evidence>
<dbReference type="PATRIC" id="fig|851.8.peg.1273"/>
<dbReference type="Proteomes" id="UP000070401">
    <property type="component" value="Unassembled WGS sequence"/>
</dbReference>